<evidence type="ECO:0000313" key="1">
    <source>
        <dbReference type="EMBL" id="KAI8027297.1"/>
    </source>
</evidence>
<gene>
    <name evidence="1" type="ORF">LOK49_LG02G00772</name>
</gene>
<protein>
    <submittedName>
        <fullName evidence="1">Uncharacterized protein</fullName>
    </submittedName>
</protein>
<reference evidence="1 2" key="1">
    <citation type="journal article" date="2022" name="Plant J.">
        <title>Chromosome-level genome of Camellia lanceoleosa provides a valuable resource for understanding genome evolution and self-incompatibility.</title>
        <authorList>
            <person name="Gong W."/>
            <person name="Xiao S."/>
            <person name="Wang L."/>
            <person name="Liao Z."/>
            <person name="Chang Y."/>
            <person name="Mo W."/>
            <person name="Hu G."/>
            <person name="Li W."/>
            <person name="Zhao G."/>
            <person name="Zhu H."/>
            <person name="Hu X."/>
            <person name="Ji K."/>
            <person name="Xiang X."/>
            <person name="Song Q."/>
            <person name="Yuan D."/>
            <person name="Jin S."/>
            <person name="Zhang L."/>
        </authorList>
    </citation>
    <scope>NUCLEOTIDE SEQUENCE [LARGE SCALE GENOMIC DNA]</scope>
    <source>
        <strain evidence="1">SQ_2022a</strain>
    </source>
</reference>
<dbReference type="EMBL" id="CM045760">
    <property type="protein sequence ID" value="KAI8027297.1"/>
    <property type="molecule type" value="Genomic_DNA"/>
</dbReference>
<comment type="caution">
    <text evidence="1">The sequence shown here is derived from an EMBL/GenBank/DDBJ whole genome shotgun (WGS) entry which is preliminary data.</text>
</comment>
<keyword evidence="2" id="KW-1185">Reference proteome</keyword>
<proteinExistence type="predicted"/>
<name>A0ACC0IQW5_9ERIC</name>
<sequence length="105" mass="12068">MEIKIRSPITQYTVNRTGAAANLMENDNAAEDSEDQVELDDGPQDLPVNVTPSTEPPQYWTDFLAMEERRYNQRVEWEQQRVQWEHQMANQVNSLDSPVGGFELG</sequence>
<accession>A0ACC0IQW5</accession>
<organism evidence="1 2">
    <name type="scientific">Camellia lanceoleosa</name>
    <dbReference type="NCBI Taxonomy" id="1840588"/>
    <lineage>
        <taxon>Eukaryota</taxon>
        <taxon>Viridiplantae</taxon>
        <taxon>Streptophyta</taxon>
        <taxon>Embryophyta</taxon>
        <taxon>Tracheophyta</taxon>
        <taxon>Spermatophyta</taxon>
        <taxon>Magnoliopsida</taxon>
        <taxon>eudicotyledons</taxon>
        <taxon>Gunneridae</taxon>
        <taxon>Pentapetalae</taxon>
        <taxon>asterids</taxon>
        <taxon>Ericales</taxon>
        <taxon>Theaceae</taxon>
        <taxon>Camellia</taxon>
    </lineage>
</organism>
<dbReference type="Proteomes" id="UP001060215">
    <property type="component" value="Chromosome 3"/>
</dbReference>
<evidence type="ECO:0000313" key="2">
    <source>
        <dbReference type="Proteomes" id="UP001060215"/>
    </source>
</evidence>